<dbReference type="Proteomes" id="UP001212997">
    <property type="component" value="Unassembled WGS sequence"/>
</dbReference>
<evidence type="ECO:0000259" key="2">
    <source>
        <dbReference type="Pfam" id="PF10213"/>
    </source>
</evidence>
<evidence type="ECO:0000313" key="4">
    <source>
        <dbReference type="Proteomes" id="UP001212997"/>
    </source>
</evidence>
<gene>
    <name evidence="3" type="ORF">NLI96_g967</name>
</gene>
<feature type="region of interest" description="Disordered" evidence="1">
    <location>
        <begin position="187"/>
        <end position="224"/>
    </location>
</feature>
<evidence type="ECO:0000256" key="1">
    <source>
        <dbReference type="SAM" id="MobiDB-lite"/>
    </source>
</evidence>
<dbReference type="GO" id="GO:0032543">
    <property type="term" value="P:mitochondrial translation"/>
    <property type="evidence" value="ECO:0007669"/>
    <property type="project" value="InterPro"/>
</dbReference>
<feature type="compositionally biased region" description="Basic and acidic residues" evidence="1">
    <location>
        <begin position="187"/>
        <end position="198"/>
    </location>
</feature>
<dbReference type="InterPro" id="IPR019349">
    <property type="entry name" value="Ribosomal_mS35_mit"/>
</dbReference>
<evidence type="ECO:0000313" key="3">
    <source>
        <dbReference type="EMBL" id="KAJ3491028.1"/>
    </source>
</evidence>
<proteinExistence type="predicted"/>
<dbReference type="AlphaFoldDB" id="A0AAD5VB30"/>
<comment type="caution">
    <text evidence="3">The sequence shown here is derived from an EMBL/GenBank/DDBJ whole genome shotgun (WGS) entry which is preliminary data.</text>
</comment>
<feature type="region of interest" description="Disordered" evidence="1">
    <location>
        <begin position="1"/>
        <end position="28"/>
    </location>
</feature>
<dbReference type="EMBL" id="JANAWD010000018">
    <property type="protein sequence ID" value="KAJ3491028.1"/>
    <property type="molecule type" value="Genomic_DNA"/>
</dbReference>
<dbReference type="InterPro" id="IPR039848">
    <property type="entry name" value="Ribosomal_mS35_mt"/>
</dbReference>
<name>A0AAD5VB30_9APHY</name>
<reference evidence="3" key="1">
    <citation type="submission" date="2022-07" db="EMBL/GenBank/DDBJ databases">
        <title>Genome Sequence of Physisporinus lineatus.</title>
        <authorList>
            <person name="Buettner E."/>
        </authorList>
    </citation>
    <scope>NUCLEOTIDE SEQUENCE</scope>
    <source>
        <strain evidence="3">VT162</strain>
    </source>
</reference>
<dbReference type="GO" id="GO:0003735">
    <property type="term" value="F:structural constituent of ribosome"/>
    <property type="evidence" value="ECO:0007669"/>
    <property type="project" value="InterPro"/>
</dbReference>
<protein>
    <recommendedName>
        <fullName evidence="2">Small ribosomal subunit protein mS35 mitochondrial conserved domain-containing protein</fullName>
    </recommendedName>
</protein>
<organism evidence="3 4">
    <name type="scientific">Meripilus lineatus</name>
    <dbReference type="NCBI Taxonomy" id="2056292"/>
    <lineage>
        <taxon>Eukaryota</taxon>
        <taxon>Fungi</taxon>
        <taxon>Dikarya</taxon>
        <taxon>Basidiomycota</taxon>
        <taxon>Agaricomycotina</taxon>
        <taxon>Agaricomycetes</taxon>
        <taxon>Polyporales</taxon>
        <taxon>Meripilaceae</taxon>
        <taxon>Meripilus</taxon>
    </lineage>
</organism>
<keyword evidence="4" id="KW-1185">Reference proteome</keyword>
<accession>A0AAD5VB30</accession>
<feature type="domain" description="Small ribosomal subunit protein mS35 mitochondrial conserved" evidence="2">
    <location>
        <begin position="61"/>
        <end position="214"/>
    </location>
</feature>
<sequence length="224" mass="25051">MKKATMPRDEELVDPLDLSEPPAGDDTTAAGHLMLQQQRRMLYYLRLIEHELPRLVAYRKPFVPPTSSTPVVVRSISYGGEEHPAALKRTIVAPVSKLPLKNDAAIHKFKLLAGVRWTPEPPKDSGIGPEESGREHGYIKISCEDFPRPAMNLKWASDALDRLVVESNNLKNSFSDVPLDTRHLDARIRKEGKGEHARGRGNKRPSLKDFPKEWLPALSTPGQA</sequence>
<dbReference type="Pfam" id="PF10213">
    <property type="entry name" value="MRP-S28"/>
    <property type="match status" value="1"/>
</dbReference>
<dbReference type="PANTHER" id="PTHR13490:SF0">
    <property type="entry name" value="SMALL RIBOSOMAL SUBUNIT PROTEIN MS35"/>
    <property type="match status" value="1"/>
</dbReference>
<dbReference type="GO" id="GO:0005763">
    <property type="term" value="C:mitochondrial small ribosomal subunit"/>
    <property type="evidence" value="ECO:0007669"/>
    <property type="project" value="TreeGrafter"/>
</dbReference>
<dbReference type="PANTHER" id="PTHR13490">
    <property type="entry name" value="MITOCHONDRIAL 28S RIBOSOMAL PROTEIN S28"/>
    <property type="match status" value="1"/>
</dbReference>
<feature type="compositionally biased region" description="Basic and acidic residues" evidence="1">
    <location>
        <begin position="1"/>
        <end position="10"/>
    </location>
</feature>